<dbReference type="Gene3D" id="3.30.9.10">
    <property type="entry name" value="D-Amino Acid Oxidase, subunit A, domain 2"/>
    <property type="match status" value="1"/>
</dbReference>
<dbReference type="PRINTS" id="PR00420">
    <property type="entry name" value="RNGMNOXGNASE"/>
</dbReference>
<gene>
    <name evidence="2" type="ORF">PAC_08115</name>
</gene>
<reference evidence="2 3" key="1">
    <citation type="submission" date="2016-03" db="EMBL/GenBank/DDBJ databases">
        <authorList>
            <person name="Ploux O."/>
        </authorList>
    </citation>
    <scope>NUCLEOTIDE SEQUENCE [LARGE SCALE GENOMIC DNA]</scope>
    <source>
        <strain evidence="2 3">UAMH 11012</strain>
    </source>
</reference>
<evidence type="ECO:0000259" key="1">
    <source>
        <dbReference type="Pfam" id="PF22607"/>
    </source>
</evidence>
<keyword evidence="3" id="KW-1185">Reference proteome</keyword>
<dbReference type="EMBL" id="FJOG01000011">
    <property type="protein sequence ID" value="CZR58224.1"/>
    <property type="molecule type" value="Genomic_DNA"/>
</dbReference>
<dbReference type="STRING" id="576137.A0A1L7WZN1"/>
<dbReference type="PANTHER" id="PTHR47469:SF2">
    <property type="entry name" value="OS06G0597600 PROTEIN"/>
    <property type="match status" value="1"/>
</dbReference>
<sequence length="427" mass="47189">MGEQTPKQVVIVGGSLGGLFIGIVFTRLGHNVTILERTSADVLRDQGAGISVSPCLTAIYESIKALGTSGAPVIDFFTEYDRTGFPYYDGRCKDKSFRFLKRDGSVKQDLKTPLLLGTCSWDLLYNVLRANFDGGYEMGYVPAAGKREGDGETRYLDGVRFTGVRDLGDDLIRIEYEGLDGEKKTLDANLLIGADGPSSTVRKLMLPKSERKWAGYVAWRGNVKESEISRETLDIMGENVTFFYLKGGHILHYKIPGYHGTLKEGDRMCNIVWYHNVDESGLQRILTDSCGQLHKFSLGAGMIRPQVREEQRKISEAILTKPMNEIFQKMEQPFIQAVTDNLTTKAVFMGGKVLIVGDAVAGLRPHTTGGLSQGAMHALFLKSVFEKDATMSLEEWERRVIGFATTASKIGVDFGTLSQFGDHPQAE</sequence>
<dbReference type="InterPro" id="IPR036188">
    <property type="entry name" value="FAD/NAD-bd_sf"/>
</dbReference>
<dbReference type="SUPFAM" id="SSF54373">
    <property type="entry name" value="FAD-linked reductases, C-terminal domain"/>
    <property type="match status" value="1"/>
</dbReference>
<name>A0A1L7WZN1_9HELO</name>
<dbReference type="InterPro" id="IPR053212">
    <property type="entry name" value="DHP_3-monooxygenase"/>
</dbReference>
<accession>A0A1L7WZN1</accession>
<protein>
    <recommendedName>
        <fullName evidence="1">2,6-dihydroxypyridine 3-monooxygenase substrate binding domain-containing protein</fullName>
    </recommendedName>
</protein>
<dbReference type="PANTHER" id="PTHR47469">
    <property type="entry name" value="MONOOXYGENASE-LIKE"/>
    <property type="match status" value="1"/>
</dbReference>
<dbReference type="OrthoDB" id="655030at2759"/>
<proteinExistence type="predicted"/>
<evidence type="ECO:0000313" key="3">
    <source>
        <dbReference type="Proteomes" id="UP000184330"/>
    </source>
</evidence>
<feature type="domain" description="2,6-dihydroxypyridine 3-monooxygenase substrate binding" evidence="1">
    <location>
        <begin position="213"/>
        <end position="340"/>
    </location>
</feature>
<dbReference type="InterPro" id="IPR054707">
    <property type="entry name" value="DhpH_subs-bd"/>
</dbReference>
<dbReference type="AlphaFoldDB" id="A0A1L7WZN1"/>
<evidence type="ECO:0000313" key="2">
    <source>
        <dbReference type="EMBL" id="CZR58224.1"/>
    </source>
</evidence>
<dbReference type="Proteomes" id="UP000184330">
    <property type="component" value="Unassembled WGS sequence"/>
</dbReference>
<dbReference type="Pfam" id="PF22607">
    <property type="entry name" value="FAD_binding-like"/>
    <property type="match status" value="1"/>
</dbReference>
<dbReference type="Gene3D" id="3.50.50.60">
    <property type="entry name" value="FAD/NAD(P)-binding domain"/>
    <property type="match status" value="1"/>
</dbReference>
<organism evidence="2 3">
    <name type="scientific">Phialocephala subalpina</name>
    <dbReference type="NCBI Taxonomy" id="576137"/>
    <lineage>
        <taxon>Eukaryota</taxon>
        <taxon>Fungi</taxon>
        <taxon>Dikarya</taxon>
        <taxon>Ascomycota</taxon>
        <taxon>Pezizomycotina</taxon>
        <taxon>Leotiomycetes</taxon>
        <taxon>Helotiales</taxon>
        <taxon>Mollisiaceae</taxon>
        <taxon>Phialocephala</taxon>
        <taxon>Phialocephala fortinii species complex</taxon>
    </lineage>
</organism>
<dbReference type="Gene3D" id="3.30.9.60">
    <property type="match status" value="1"/>
</dbReference>
<dbReference type="SUPFAM" id="SSF51905">
    <property type="entry name" value="FAD/NAD(P)-binding domain"/>
    <property type="match status" value="1"/>
</dbReference>